<accession>A0A4R1Q371</accession>
<comment type="caution">
    <text evidence="11">The sequence shown here is derived from an EMBL/GenBank/DDBJ whole genome shotgun (WGS) entry which is preliminary data.</text>
</comment>
<evidence type="ECO:0000256" key="1">
    <source>
        <dbReference type="ARBA" id="ARBA00004496"/>
    </source>
</evidence>
<comment type="subcellular location">
    <subcellularLocation>
        <location evidence="1">Cytoplasm</location>
    </subcellularLocation>
</comment>
<comment type="similarity">
    <text evidence="2">Belongs to the TsaE family.</text>
</comment>
<gene>
    <name evidence="11" type="ORF">EV210_10293</name>
</gene>
<keyword evidence="4" id="KW-0963">Cytoplasm</keyword>
<keyword evidence="6" id="KW-0479">Metal-binding</keyword>
<evidence type="ECO:0000256" key="8">
    <source>
        <dbReference type="ARBA" id="ARBA00022840"/>
    </source>
</evidence>
<evidence type="ECO:0000256" key="9">
    <source>
        <dbReference type="ARBA" id="ARBA00022842"/>
    </source>
</evidence>
<name>A0A4R1Q371_9FIRM</name>
<dbReference type="InterPro" id="IPR003442">
    <property type="entry name" value="T6A_TsaE"/>
</dbReference>
<dbReference type="AlphaFoldDB" id="A0A4R1Q371"/>
<evidence type="ECO:0000313" key="12">
    <source>
        <dbReference type="Proteomes" id="UP000295063"/>
    </source>
</evidence>
<dbReference type="RefSeq" id="WP_312198122.1">
    <property type="nucleotide sequence ID" value="NZ_DAIMLW010000109.1"/>
</dbReference>
<reference evidence="11 12" key="1">
    <citation type="submission" date="2019-03" db="EMBL/GenBank/DDBJ databases">
        <title>Genomic Encyclopedia of Type Strains, Phase IV (KMG-IV): sequencing the most valuable type-strain genomes for metagenomic binning, comparative biology and taxonomic classification.</title>
        <authorList>
            <person name="Goeker M."/>
        </authorList>
    </citation>
    <scope>NUCLEOTIDE SEQUENCE [LARGE SCALE GENOMIC DNA]</scope>
    <source>
        <strain evidence="11 12">DSM 15969</strain>
    </source>
</reference>
<dbReference type="NCBIfam" id="TIGR00150">
    <property type="entry name" value="T6A_YjeE"/>
    <property type="match status" value="1"/>
</dbReference>
<dbReference type="PANTHER" id="PTHR33540:SF2">
    <property type="entry name" value="TRNA THREONYLCARBAMOYLADENOSINE BIOSYNTHESIS PROTEIN TSAE"/>
    <property type="match status" value="1"/>
</dbReference>
<sequence length="153" mass="16902">MEIVSTAPEQTLSFGRQLGQLLRTGNVLCLIGDLGAGKTLFVQGIAQGLGLDGEITSPTFTVMNVYEGTVPVYHFDLYRLEEPEQLMDIGFDEYTGGDGIAIIEWPDKFPGYMPDSYLRIELVKTGDDSRIIKVSAQGARHHLLYEELKQACS</sequence>
<dbReference type="SUPFAM" id="SSF52540">
    <property type="entry name" value="P-loop containing nucleoside triphosphate hydrolases"/>
    <property type="match status" value="1"/>
</dbReference>
<dbReference type="Gene3D" id="3.40.50.300">
    <property type="entry name" value="P-loop containing nucleotide triphosphate hydrolases"/>
    <property type="match status" value="1"/>
</dbReference>
<proteinExistence type="inferred from homology"/>
<keyword evidence="7" id="KW-0547">Nucleotide-binding</keyword>
<evidence type="ECO:0000256" key="6">
    <source>
        <dbReference type="ARBA" id="ARBA00022723"/>
    </source>
</evidence>
<dbReference type="PANTHER" id="PTHR33540">
    <property type="entry name" value="TRNA THREONYLCARBAMOYLADENOSINE BIOSYNTHESIS PROTEIN TSAE"/>
    <property type="match status" value="1"/>
</dbReference>
<evidence type="ECO:0000256" key="3">
    <source>
        <dbReference type="ARBA" id="ARBA00019010"/>
    </source>
</evidence>
<evidence type="ECO:0000256" key="4">
    <source>
        <dbReference type="ARBA" id="ARBA00022490"/>
    </source>
</evidence>
<dbReference type="Proteomes" id="UP000295063">
    <property type="component" value="Unassembled WGS sequence"/>
</dbReference>
<evidence type="ECO:0000256" key="10">
    <source>
        <dbReference type="ARBA" id="ARBA00032441"/>
    </source>
</evidence>
<evidence type="ECO:0000256" key="7">
    <source>
        <dbReference type="ARBA" id="ARBA00022741"/>
    </source>
</evidence>
<protein>
    <recommendedName>
        <fullName evidence="3">tRNA threonylcarbamoyladenosine biosynthesis protein TsaE</fullName>
    </recommendedName>
    <alternativeName>
        <fullName evidence="10">t(6)A37 threonylcarbamoyladenosine biosynthesis protein TsaE</fullName>
    </alternativeName>
</protein>
<dbReference type="GO" id="GO:0005737">
    <property type="term" value="C:cytoplasm"/>
    <property type="evidence" value="ECO:0007669"/>
    <property type="project" value="UniProtKB-SubCell"/>
</dbReference>
<organism evidence="11 12">
    <name type="scientific">Anaerospora hongkongensis</name>
    <dbReference type="NCBI Taxonomy" id="244830"/>
    <lineage>
        <taxon>Bacteria</taxon>
        <taxon>Bacillati</taxon>
        <taxon>Bacillota</taxon>
        <taxon>Negativicutes</taxon>
        <taxon>Selenomonadales</taxon>
        <taxon>Sporomusaceae</taxon>
        <taxon>Anaerospora</taxon>
    </lineage>
</organism>
<keyword evidence="8" id="KW-0067">ATP-binding</keyword>
<dbReference type="Pfam" id="PF02367">
    <property type="entry name" value="TsaE"/>
    <property type="match status" value="1"/>
</dbReference>
<dbReference type="GO" id="GO:0005524">
    <property type="term" value="F:ATP binding"/>
    <property type="evidence" value="ECO:0007669"/>
    <property type="project" value="UniProtKB-KW"/>
</dbReference>
<dbReference type="GO" id="GO:0002949">
    <property type="term" value="P:tRNA threonylcarbamoyladenosine modification"/>
    <property type="evidence" value="ECO:0007669"/>
    <property type="project" value="InterPro"/>
</dbReference>
<dbReference type="EMBL" id="SLUI01000002">
    <property type="protein sequence ID" value="TCL39183.1"/>
    <property type="molecule type" value="Genomic_DNA"/>
</dbReference>
<keyword evidence="5" id="KW-0819">tRNA processing</keyword>
<keyword evidence="9" id="KW-0460">Magnesium</keyword>
<evidence type="ECO:0000256" key="5">
    <source>
        <dbReference type="ARBA" id="ARBA00022694"/>
    </source>
</evidence>
<evidence type="ECO:0000256" key="2">
    <source>
        <dbReference type="ARBA" id="ARBA00007599"/>
    </source>
</evidence>
<dbReference type="InterPro" id="IPR027417">
    <property type="entry name" value="P-loop_NTPase"/>
</dbReference>
<evidence type="ECO:0000313" key="11">
    <source>
        <dbReference type="EMBL" id="TCL39183.1"/>
    </source>
</evidence>
<keyword evidence="12" id="KW-1185">Reference proteome</keyword>
<dbReference type="GO" id="GO:0046872">
    <property type="term" value="F:metal ion binding"/>
    <property type="evidence" value="ECO:0007669"/>
    <property type="project" value="UniProtKB-KW"/>
</dbReference>